<accession>A0A6G3WXS3</accession>
<dbReference type="GO" id="GO:0044550">
    <property type="term" value="P:secondary metabolite biosynthetic process"/>
    <property type="evidence" value="ECO:0007669"/>
    <property type="project" value="TreeGrafter"/>
</dbReference>
<dbReference type="Pfam" id="PF00501">
    <property type="entry name" value="AMP-binding"/>
    <property type="match status" value="1"/>
</dbReference>
<dbReference type="SUPFAM" id="SSF56801">
    <property type="entry name" value="Acetyl-CoA synthetase-like"/>
    <property type="match status" value="1"/>
</dbReference>
<feature type="non-terminal residue" evidence="2">
    <location>
        <position position="1"/>
    </location>
</feature>
<protein>
    <submittedName>
        <fullName evidence="2">Amino acid adenylation domain-containing protein</fullName>
    </submittedName>
</protein>
<comment type="caution">
    <text evidence="2">The sequence shown here is derived from an EMBL/GenBank/DDBJ whole genome shotgun (WGS) entry which is preliminary data.</text>
</comment>
<organism evidence="2">
    <name type="scientific">Streptomyces sp. SID7499</name>
    <dbReference type="NCBI Taxonomy" id="2706086"/>
    <lineage>
        <taxon>Bacteria</taxon>
        <taxon>Bacillati</taxon>
        <taxon>Actinomycetota</taxon>
        <taxon>Actinomycetes</taxon>
        <taxon>Kitasatosporales</taxon>
        <taxon>Streptomycetaceae</taxon>
        <taxon>Streptomyces</taxon>
    </lineage>
</organism>
<dbReference type="GO" id="GO:0005829">
    <property type="term" value="C:cytosol"/>
    <property type="evidence" value="ECO:0007669"/>
    <property type="project" value="TreeGrafter"/>
</dbReference>
<dbReference type="Gene3D" id="3.40.50.980">
    <property type="match status" value="1"/>
</dbReference>
<dbReference type="EMBL" id="JAAGMN010002954">
    <property type="protein sequence ID" value="NEE10336.1"/>
    <property type="molecule type" value="Genomic_DNA"/>
</dbReference>
<sequence length="91" mass="9019">ARVPRSTVGVGGTVALALPRSADMVVALLAVLKAGLVCQPLDLGHPAARTLAVLEDARPLSVIGTVATLAPLPDHGLPTVALDAPATADAL</sequence>
<evidence type="ECO:0000259" key="1">
    <source>
        <dbReference type="Pfam" id="PF00501"/>
    </source>
</evidence>
<dbReference type="GO" id="GO:0043041">
    <property type="term" value="P:amino acid activation for nonribosomal peptide biosynthetic process"/>
    <property type="evidence" value="ECO:0007669"/>
    <property type="project" value="TreeGrafter"/>
</dbReference>
<dbReference type="PANTHER" id="PTHR45527:SF1">
    <property type="entry name" value="FATTY ACID SYNTHASE"/>
    <property type="match status" value="1"/>
</dbReference>
<gene>
    <name evidence="2" type="ORF">G3M58_28280</name>
</gene>
<dbReference type="PANTHER" id="PTHR45527">
    <property type="entry name" value="NONRIBOSOMAL PEPTIDE SYNTHETASE"/>
    <property type="match status" value="1"/>
</dbReference>
<dbReference type="GO" id="GO:0031177">
    <property type="term" value="F:phosphopantetheine binding"/>
    <property type="evidence" value="ECO:0007669"/>
    <property type="project" value="TreeGrafter"/>
</dbReference>
<name>A0A6G3WXS3_9ACTN</name>
<evidence type="ECO:0000313" key="2">
    <source>
        <dbReference type="EMBL" id="NEE10336.1"/>
    </source>
</evidence>
<feature type="domain" description="AMP-dependent synthetase/ligase" evidence="1">
    <location>
        <begin position="8"/>
        <end position="64"/>
    </location>
</feature>
<dbReference type="InterPro" id="IPR000873">
    <property type="entry name" value="AMP-dep_synth/lig_dom"/>
</dbReference>
<dbReference type="AlphaFoldDB" id="A0A6G3WXS3"/>
<reference evidence="2" key="1">
    <citation type="submission" date="2020-01" db="EMBL/GenBank/DDBJ databases">
        <title>Insect and environment-associated Actinomycetes.</title>
        <authorList>
            <person name="Currrie C."/>
            <person name="Chevrette M."/>
            <person name="Carlson C."/>
            <person name="Stubbendieck R."/>
            <person name="Wendt-Pienkowski E."/>
        </authorList>
    </citation>
    <scope>NUCLEOTIDE SEQUENCE</scope>
    <source>
        <strain evidence="2">SID7499</strain>
    </source>
</reference>
<proteinExistence type="predicted"/>
<feature type="non-terminal residue" evidence="2">
    <location>
        <position position="91"/>
    </location>
</feature>